<dbReference type="KEGG" id="epa:110239601"/>
<dbReference type="SUPFAM" id="SSF52047">
    <property type="entry name" value="RNI-like"/>
    <property type="match status" value="1"/>
</dbReference>
<sequence>MGDPSSTKEDFLKACADLQKEPNSEILAILNLAIDDSIMEPTDEFHLCLHGNKRNERNEMYRRRLVDEDAEILYKTLKANTFVVLLDLGYNNIGDDGAKILSQLLQETLVLQSLILSYNDIGPDGGEAIAKGLQVNETLRVLKLNGNKIGNRGGMAIAGTLQVNTALEELDISEVDLKTESVIAMATILNHNNTLKMLAMNRPILFSHQEETTVHLAKMLKVNIRLKELHLTHYDIRDFGAERIKEHLYENLTLTHLNLSSNNITRDGAKQLAILLKHNTPLEVLNLAYNRIEDDGAMALAEALSAYNTNLTTLVLCKNNIASQGLCALAKAMKLNIGLISMYIWGNKLEQPACKAFQDLINGAAPRLDPSCTDVEPYIVDGVVYLAQVHSPYV</sequence>
<keyword evidence="3" id="KW-1185">Reference proteome</keyword>
<dbReference type="Gene3D" id="3.80.10.10">
    <property type="entry name" value="Ribonuclease Inhibitor"/>
    <property type="match status" value="3"/>
</dbReference>
<dbReference type="OMA" id="IKNCGMK"/>
<organism evidence="2 3">
    <name type="scientific">Exaiptasia diaphana</name>
    <name type="common">Tropical sea anemone</name>
    <name type="synonym">Aiptasia pulchella</name>
    <dbReference type="NCBI Taxonomy" id="2652724"/>
    <lineage>
        <taxon>Eukaryota</taxon>
        <taxon>Metazoa</taxon>
        <taxon>Cnidaria</taxon>
        <taxon>Anthozoa</taxon>
        <taxon>Hexacorallia</taxon>
        <taxon>Actiniaria</taxon>
        <taxon>Aiptasiidae</taxon>
        <taxon>Exaiptasia</taxon>
    </lineage>
</organism>
<evidence type="ECO:0008006" key="4">
    <source>
        <dbReference type="Google" id="ProtNLM"/>
    </source>
</evidence>
<dbReference type="EnsemblMetazoa" id="XM_021045326.2">
    <property type="protein sequence ID" value="XP_020900985.1"/>
    <property type="gene ID" value="LOC110239601"/>
</dbReference>
<accession>A0A913X9F6</accession>
<dbReference type="InterPro" id="IPR032675">
    <property type="entry name" value="LRR_dom_sf"/>
</dbReference>
<dbReference type="PANTHER" id="PTHR24111">
    <property type="entry name" value="LEUCINE-RICH REPEAT-CONTAINING PROTEIN 34"/>
    <property type="match status" value="1"/>
</dbReference>
<dbReference type="Proteomes" id="UP000887567">
    <property type="component" value="Unplaced"/>
</dbReference>
<dbReference type="Pfam" id="PF13516">
    <property type="entry name" value="LRR_6"/>
    <property type="match status" value="6"/>
</dbReference>
<dbReference type="SMART" id="SM00368">
    <property type="entry name" value="LRR_RI"/>
    <property type="match status" value="7"/>
</dbReference>
<evidence type="ECO:0000313" key="3">
    <source>
        <dbReference type="Proteomes" id="UP000887567"/>
    </source>
</evidence>
<dbReference type="GeneID" id="110239601"/>
<dbReference type="PANTHER" id="PTHR24111:SF0">
    <property type="entry name" value="LEUCINE-RICH REPEAT-CONTAINING PROTEIN"/>
    <property type="match status" value="1"/>
</dbReference>
<dbReference type="InterPro" id="IPR052201">
    <property type="entry name" value="LRR-containing_regulator"/>
</dbReference>
<evidence type="ECO:0000313" key="2">
    <source>
        <dbReference type="EnsemblMetazoa" id="XP_020900985.1"/>
    </source>
</evidence>
<protein>
    <recommendedName>
        <fullName evidence="4">Leucine-rich repeat-containing protein 34</fullName>
    </recommendedName>
</protein>
<dbReference type="InterPro" id="IPR001611">
    <property type="entry name" value="Leu-rich_rpt"/>
</dbReference>
<dbReference type="RefSeq" id="XP_020900985.1">
    <property type="nucleotide sequence ID" value="XM_021045326.2"/>
</dbReference>
<evidence type="ECO:0000256" key="1">
    <source>
        <dbReference type="ARBA" id="ARBA00022737"/>
    </source>
</evidence>
<keyword evidence="1" id="KW-0677">Repeat</keyword>
<name>A0A913X9F6_EXADI</name>
<reference evidence="2" key="1">
    <citation type="submission" date="2022-11" db="UniProtKB">
        <authorList>
            <consortium name="EnsemblMetazoa"/>
        </authorList>
    </citation>
    <scope>IDENTIFICATION</scope>
</reference>
<dbReference type="OrthoDB" id="272549at2759"/>
<proteinExistence type="predicted"/>
<dbReference type="AlphaFoldDB" id="A0A913X9F6"/>